<keyword evidence="4" id="KW-0186">Copper</keyword>
<dbReference type="Pfam" id="PF04145">
    <property type="entry name" value="Ctr"/>
    <property type="match status" value="1"/>
</dbReference>
<evidence type="ECO:0000256" key="2">
    <source>
        <dbReference type="ARBA" id="ARBA00022989"/>
    </source>
</evidence>
<dbReference type="Proteomes" id="UP000078561">
    <property type="component" value="Unassembled WGS sequence"/>
</dbReference>
<name>A0A163K381_ABSGL</name>
<keyword evidence="4" id="KW-0187">Copper transport</keyword>
<keyword evidence="1 4" id="KW-0812">Transmembrane</keyword>
<comment type="similarity">
    <text evidence="4">Belongs to the copper transporter (Ctr) (TC 1.A.56) family. SLC31A subfamily.</text>
</comment>
<keyword evidence="4" id="KW-0406">Ion transport</keyword>
<proteinExistence type="inferred from homology"/>
<keyword evidence="4" id="KW-0813">Transport</keyword>
<comment type="subcellular location">
    <subcellularLocation>
        <location evidence="4">Membrane</location>
        <topology evidence="4">Multi-pass membrane protein</topology>
    </subcellularLocation>
</comment>
<feature type="transmembrane region" description="Helical" evidence="4">
    <location>
        <begin position="148"/>
        <end position="165"/>
    </location>
</feature>
<evidence type="ECO:0000313" key="5">
    <source>
        <dbReference type="EMBL" id="SAM05031.1"/>
    </source>
</evidence>
<feature type="transmembrane region" description="Helical" evidence="4">
    <location>
        <begin position="122"/>
        <end position="142"/>
    </location>
</feature>
<evidence type="ECO:0000256" key="3">
    <source>
        <dbReference type="ARBA" id="ARBA00023136"/>
    </source>
</evidence>
<sequence length="177" mass="19884">MDHSYHHQASMFADPPMHHGHEGHDMPGMSMCSMNMIFNWDIKDVCIVFESWHIETWVGMAISCAVIFAIAAGYEYLSAWTTTLDRNLARREGKRHASPSVSEPNEHDALLSTTSLGKRDRILRSVMYAILMGISFWLMLVFMTYNGYLMIALILGAGVGHYVFGQGKPAARSISCH</sequence>
<organism evidence="5">
    <name type="scientific">Absidia glauca</name>
    <name type="common">Pin mould</name>
    <dbReference type="NCBI Taxonomy" id="4829"/>
    <lineage>
        <taxon>Eukaryota</taxon>
        <taxon>Fungi</taxon>
        <taxon>Fungi incertae sedis</taxon>
        <taxon>Mucoromycota</taxon>
        <taxon>Mucoromycotina</taxon>
        <taxon>Mucoromycetes</taxon>
        <taxon>Mucorales</taxon>
        <taxon>Cunninghamellaceae</taxon>
        <taxon>Absidia</taxon>
    </lineage>
</organism>
<feature type="transmembrane region" description="Helical" evidence="4">
    <location>
        <begin position="57"/>
        <end position="77"/>
    </location>
</feature>
<dbReference type="OMA" id="YWLCLAV"/>
<keyword evidence="6" id="KW-1185">Reference proteome</keyword>
<accession>A0A163K381</accession>
<dbReference type="GO" id="GO:0005375">
    <property type="term" value="F:copper ion transmembrane transporter activity"/>
    <property type="evidence" value="ECO:0007669"/>
    <property type="project" value="UniProtKB-UniRule"/>
</dbReference>
<evidence type="ECO:0000256" key="4">
    <source>
        <dbReference type="RuleBase" id="RU367022"/>
    </source>
</evidence>
<dbReference type="EMBL" id="LT554417">
    <property type="protein sequence ID" value="SAM05031.1"/>
    <property type="molecule type" value="Genomic_DNA"/>
</dbReference>
<dbReference type="PANTHER" id="PTHR12483:SF115">
    <property type="entry name" value="COPPER TRANSPORT PROTEIN"/>
    <property type="match status" value="1"/>
</dbReference>
<dbReference type="PANTHER" id="PTHR12483">
    <property type="entry name" value="SOLUTE CARRIER FAMILY 31 COPPER TRANSPORTERS"/>
    <property type="match status" value="1"/>
</dbReference>
<reference evidence="5" key="1">
    <citation type="submission" date="2016-04" db="EMBL/GenBank/DDBJ databases">
        <authorList>
            <person name="Evans L.H."/>
            <person name="Alamgir A."/>
            <person name="Owens N."/>
            <person name="Weber N.D."/>
            <person name="Virtaneva K."/>
            <person name="Barbian K."/>
            <person name="Babar A."/>
            <person name="Rosenke K."/>
        </authorList>
    </citation>
    <scope>NUCLEOTIDE SEQUENCE [LARGE SCALE GENOMIC DNA]</scope>
    <source>
        <strain evidence="5">CBS 101.48</strain>
    </source>
</reference>
<dbReference type="InterPro" id="IPR007274">
    <property type="entry name" value="Cop_transporter"/>
</dbReference>
<keyword evidence="2 4" id="KW-1133">Transmembrane helix</keyword>
<evidence type="ECO:0000313" key="6">
    <source>
        <dbReference type="Proteomes" id="UP000078561"/>
    </source>
</evidence>
<gene>
    <name evidence="5" type="primary">ABSGL_10897.1 scaffold 12033</name>
</gene>
<evidence type="ECO:0000256" key="1">
    <source>
        <dbReference type="ARBA" id="ARBA00022692"/>
    </source>
</evidence>
<protein>
    <recommendedName>
        <fullName evidence="4">Copper transport protein</fullName>
    </recommendedName>
</protein>
<dbReference type="InParanoid" id="A0A163K381"/>
<dbReference type="GO" id="GO:0016020">
    <property type="term" value="C:membrane"/>
    <property type="evidence" value="ECO:0007669"/>
    <property type="project" value="UniProtKB-SubCell"/>
</dbReference>
<keyword evidence="3 4" id="KW-0472">Membrane</keyword>
<dbReference type="AlphaFoldDB" id="A0A163K381"/>
<dbReference type="OrthoDB" id="161814at2759"/>
<dbReference type="FunCoup" id="A0A163K381">
    <property type="interactions" value="201"/>
</dbReference>
<dbReference type="STRING" id="4829.A0A163K381"/>